<feature type="compositionally biased region" description="Basic residues" evidence="1">
    <location>
        <begin position="578"/>
        <end position="600"/>
    </location>
</feature>
<evidence type="ECO:0000256" key="1">
    <source>
        <dbReference type="SAM" id="MobiDB-lite"/>
    </source>
</evidence>
<feature type="region of interest" description="Disordered" evidence="1">
    <location>
        <begin position="666"/>
        <end position="717"/>
    </location>
</feature>
<dbReference type="Proteomes" id="UP000299102">
    <property type="component" value="Unassembled WGS sequence"/>
</dbReference>
<feature type="compositionally biased region" description="Polar residues" evidence="1">
    <location>
        <begin position="489"/>
        <end position="503"/>
    </location>
</feature>
<reference evidence="2 3" key="1">
    <citation type="journal article" date="2019" name="Commun. Biol.">
        <title>The bagworm genome reveals a unique fibroin gene that provides high tensile strength.</title>
        <authorList>
            <person name="Kono N."/>
            <person name="Nakamura H."/>
            <person name="Ohtoshi R."/>
            <person name="Tomita M."/>
            <person name="Numata K."/>
            <person name="Arakawa K."/>
        </authorList>
    </citation>
    <scope>NUCLEOTIDE SEQUENCE [LARGE SCALE GENOMIC DNA]</scope>
</reference>
<dbReference type="AlphaFoldDB" id="A0A4C1UGY8"/>
<feature type="compositionally biased region" description="Low complexity" evidence="1">
    <location>
        <begin position="366"/>
        <end position="381"/>
    </location>
</feature>
<feature type="compositionally biased region" description="Polar residues" evidence="1">
    <location>
        <begin position="341"/>
        <end position="356"/>
    </location>
</feature>
<evidence type="ECO:0000313" key="2">
    <source>
        <dbReference type="EMBL" id="GBP25668.1"/>
    </source>
</evidence>
<feature type="region of interest" description="Disordered" evidence="1">
    <location>
        <begin position="334"/>
        <end position="543"/>
    </location>
</feature>
<feature type="compositionally biased region" description="Basic and acidic residues" evidence="1">
    <location>
        <begin position="832"/>
        <end position="864"/>
    </location>
</feature>
<comment type="caution">
    <text evidence="2">The sequence shown here is derived from an EMBL/GenBank/DDBJ whole genome shotgun (WGS) entry which is preliminary data.</text>
</comment>
<dbReference type="EMBL" id="BGZK01000171">
    <property type="protein sequence ID" value="GBP25668.1"/>
    <property type="molecule type" value="Genomic_DNA"/>
</dbReference>
<protein>
    <submittedName>
        <fullName evidence="2">Uncharacterized protein</fullName>
    </submittedName>
</protein>
<feature type="compositionally biased region" description="Basic and acidic residues" evidence="1">
    <location>
        <begin position="513"/>
        <end position="525"/>
    </location>
</feature>
<feature type="compositionally biased region" description="Polar residues" evidence="1">
    <location>
        <begin position="622"/>
        <end position="637"/>
    </location>
</feature>
<feature type="region of interest" description="Disordered" evidence="1">
    <location>
        <begin position="577"/>
        <end position="654"/>
    </location>
</feature>
<feature type="compositionally biased region" description="Low complexity" evidence="1">
    <location>
        <begin position="250"/>
        <end position="263"/>
    </location>
</feature>
<proteinExistence type="predicted"/>
<feature type="region of interest" description="Disordered" evidence="1">
    <location>
        <begin position="819"/>
        <end position="891"/>
    </location>
</feature>
<keyword evidence="3" id="KW-1185">Reference proteome</keyword>
<dbReference type="STRING" id="151549.A0A4C1UGY8"/>
<evidence type="ECO:0000313" key="3">
    <source>
        <dbReference type="Proteomes" id="UP000299102"/>
    </source>
</evidence>
<dbReference type="OrthoDB" id="7430688at2759"/>
<organism evidence="2 3">
    <name type="scientific">Eumeta variegata</name>
    <name type="common">Bagworm moth</name>
    <name type="synonym">Eumeta japonica</name>
    <dbReference type="NCBI Taxonomy" id="151549"/>
    <lineage>
        <taxon>Eukaryota</taxon>
        <taxon>Metazoa</taxon>
        <taxon>Ecdysozoa</taxon>
        <taxon>Arthropoda</taxon>
        <taxon>Hexapoda</taxon>
        <taxon>Insecta</taxon>
        <taxon>Pterygota</taxon>
        <taxon>Neoptera</taxon>
        <taxon>Endopterygota</taxon>
        <taxon>Lepidoptera</taxon>
        <taxon>Glossata</taxon>
        <taxon>Ditrysia</taxon>
        <taxon>Tineoidea</taxon>
        <taxon>Psychidae</taxon>
        <taxon>Oiketicinae</taxon>
        <taxon>Eumeta</taxon>
    </lineage>
</organism>
<gene>
    <name evidence="2" type="ORF">EVAR_12145_1</name>
</gene>
<feature type="compositionally biased region" description="Basic and acidic residues" evidence="1">
    <location>
        <begin position="448"/>
        <end position="457"/>
    </location>
</feature>
<accession>A0A4C1UGY8</accession>
<feature type="compositionally biased region" description="Basic and acidic residues" evidence="1">
    <location>
        <begin position="638"/>
        <end position="654"/>
    </location>
</feature>
<sequence length="891" mass="103661">MGPSAGGSFNPTIKSTNWNRVSIALEEIGTPFINSIPDDINTNDEIDSVIDALADHVRTMVVNNIRKITTSSDHRKLPADVLELIRAKHVKYQELKALIKQKCNISQFILDNLVSEEDGTKKVRIGVADENEGSILFRNLDGYSMNGYRLRVNQSGRPFEDSNFDVNISIMSLQQLLIYTEPAWLVKQPKMDSSPYPQREVYVHNRQQEQAYGYQPKPNVPLVTEDRRVVEVRPHILRTVELERGPVSKSYQPSPQTYTQPQQKPASDNIQRQLPRSDARLQLYPNKSTDSAVLPRSAGRYKICLAQDQNKLQLAYGKSSTLSYDKSVYNEDRKFSHHSAENQQTRGLLKTPTNYDQPKYAHTLQIARMSPPRRASSPMRRISPDKRLISPQGRQDLRKLSPSRKVSPRRRTSPSRRSPPRKSPTANRRLLSPPPRRSSPPRYSPRSYYEDTEKYDTRSSGPSAPQLRSAYEKQTAQNQYSGGYGSSSTQNRAPLPTKSSPWQATKPIYPRDSPTERDIIRHAPENKYQSGAKSAYPRDSSVEREIRHAPGNKYQQGTKSTYRQCEGNTSLYILCPLKRSRSPIRRNRTPPRRSPRKQSPSHRIWAGIVSSPVARCPPSPPTWTDQPRTEKQPNVWQRSEELKQRDYHQKSEEDWKKSTAFVGSRDKYEERSDFARRSGDGVPFEKYRKLHDEPRRPTSPQRKEYSYREEDDRERHGFKHKAVDRSEQVVKHHEDYAKHPDVYSKHQETYNKYPEQFSKRSEPFNKNQEHLYKRHEQLAGRHRQFSESVPNVKNRYSNIQTKLRNARIHTKPLEQFTRRQERQETFPMRQDQYAERRDDRFIRSEENHKQSEGYRYSSDNKRIDSCLGHFDNAPRYEANKAARNLKPVLQS</sequence>
<feature type="region of interest" description="Disordered" evidence="1">
    <location>
        <begin position="243"/>
        <end position="270"/>
    </location>
</feature>
<name>A0A4C1UGY8_EUMVA</name>
<feature type="compositionally biased region" description="Basic residues" evidence="1">
    <location>
        <begin position="406"/>
        <end position="420"/>
    </location>
</feature>